<comment type="caution">
    <text evidence="3">The sequence shown here is derived from an EMBL/GenBank/DDBJ whole genome shotgun (WGS) entry which is preliminary data.</text>
</comment>
<sequence length="191" mass="19843">MGTMQLTRRTLVAFGGLFGLGVLERLYSTVAAGESDDDAAACGNETVAESVAAGEESDGSDEGSNDEDGDDEAWTLPDDSPLEEIATVSVDALEEEGLEDPMLSITNTDSEARSVSVRIDSESDTALEETNDIPGESVLEVVAGESGTYETTVESGSLQSTTSITASGECPAHTEITLGDSGVRMNTSMRC</sequence>
<evidence type="ECO:0000313" key="3">
    <source>
        <dbReference type="EMBL" id="OVE83126.1"/>
    </source>
</evidence>
<organism evidence="3 4">
    <name type="scientific">Natronolimnobius baerhuensis</name>
    <dbReference type="NCBI Taxonomy" id="253108"/>
    <lineage>
        <taxon>Archaea</taxon>
        <taxon>Methanobacteriati</taxon>
        <taxon>Methanobacteriota</taxon>
        <taxon>Stenosarchaea group</taxon>
        <taxon>Halobacteria</taxon>
        <taxon>Halobacteriales</taxon>
        <taxon>Natrialbaceae</taxon>
        <taxon>Natronolimnobius</taxon>
    </lineage>
</organism>
<dbReference type="Proteomes" id="UP000196084">
    <property type="component" value="Unassembled WGS sequence"/>
</dbReference>
<accession>A0A202E493</accession>
<dbReference type="InterPro" id="IPR058929">
    <property type="entry name" value="Ig_halo"/>
</dbReference>
<proteinExistence type="predicted"/>
<evidence type="ECO:0000259" key="2">
    <source>
        <dbReference type="Pfam" id="PF25942"/>
    </source>
</evidence>
<feature type="compositionally biased region" description="Acidic residues" evidence="1">
    <location>
        <begin position="55"/>
        <end position="73"/>
    </location>
</feature>
<evidence type="ECO:0000256" key="1">
    <source>
        <dbReference type="SAM" id="MobiDB-lite"/>
    </source>
</evidence>
<reference evidence="3 4" key="1">
    <citation type="submission" date="2017-02" db="EMBL/GenBank/DDBJ databases">
        <title>Natronthermophilus aegyptiacus gen. nov.,sp. nov., an aerobic, extremely halophilic alkalithermophilic archaeon isolated from the athalassohaline Wadi An Natrun, Egypt.</title>
        <authorList>
            <person name="Zhao B."/>
        </authorList>
    </citation>
    <scope>NUCLEOTIDE SEQUENCE [LARGE SCALE GENOMIC DNA]</scope>
    <source>
        <strain evidence="3 4">CGMCC 1.3597</strain>
    </source>
</reference>
<dbReference type="EMBL" id="MWPH01000004">
    <property type="protein sequence ID" value="OVE83126.1"/>
    <property type="molecule type" value="Genomic_DNA"/>
</dbReference>
<gene>
    <name evidence="3" type="ORF">B2G88_17095</name>
</gene>
<protein>
    <recommendedName>
        <fullName evidence="2">Ig-like domain-containing protein</fullName>
    </recommendedName>
</protein>
<keyword evidence="4" id="KW-1185">Reference proteome</keyword>
<feature type="region of interest" description="Disordered" evidence="1">
    <location>
        <begin position="36"/>
        <end position="80"/>
    </location>
</feature>
<feature type="domain" description="Ig-like" evidence="2">
    <location>
        <begin position="112"/>
        <end position="179"/>
    </location>
</feature>
<dbReference type="Pfam" id="PF25942">
    <property type="entry name" value="Ig_halo"/>
    <property type="match status" value="1"/>
</dbReference>
<dbReference type="AlphaFoldDB" id="A0A202E493"/>
<evidence type="ECO:0000313" key="4">
    <source>
        <dbReference type="Proteomes" id="UP000196084"/>
    </source>
</evidence>
<name>A0A202E493_9EURY</name>